<accession>A0A164NXK0</accession>
<dbReference type="Gene3D" id="1.10.150.750">
    <property type="match status" value="1"/>
</dbReference>
<dbReference type="AlphaFoldDB" id="A0A164NXK0"/>
<dbReference type="InterPro" id="IPR023214">
    <property type="entry name" value="HAD_sf"/>
</dbReference>
<proteinExistence type="predicted"/>
<evidence type="ECO:0000313" key="2">
    <source>
        <dbReference type="Proteomes" id="UP000076722"/>
    </source>
</evidence>
<keyword evidence="2" id="KW-1185">Reference proteome</keyword>
<name>A0A164NXK0_9AGAM</name>
<gene>
    <name evidence="1" type="ORF">SISNIDRAFT_470447</name>
</gene>
<organism evidence="1 2">
    <name type="scientific">Sistotremastrum niveocremeum HHB9708</name>
    <dbReference type="NCBI Taxonomy" id="1314777"/>
    <lineage>
        <taxon>Eukaryota</taxon>
        <taxon>Fungi</taxon>
        <taxon>Dikarya</taxon>
        <taxon>Basidiomycota</taxon>
        <taxon>Agaricomycotina</taxon>
        <taxon>Agaricomycetes</taxon>
        <taxon>Sistotremastrales</taxon>
        <taxon>Sistotremastraceae</taxon>
        <taxon>Sertulicium</taxon>
        <taxon>Sertulicium niveocremeum</taxon>
    </lineage>
</organism>
<protein>
    <submittedName>
        <fullName evidence="1">Uncharacterized protein</fullName>
    </submittedName>
</protein>
<sequence length="629" mass="70219">MDESTFPPAFLVKARISPSLSVQWLRSQEAVQIADTVDTAPFLAVVFSYPLSDQPMLCDLILPVTNVEPGSGSYLTILDYDPEPSATNINEPFLPLPKLSSPIRLHAFLNVTEGFRFSDARVGHPLSDVLTELLWLECLEYQAVTLGPIWDRNTARNEAKYSEEVSSFIITENYAIEGIESAIKWAQGLKLIDLQPKPRLTRQHLDSPALQEDLLALQSFPIRYPPQKSEAKPQATQDSGEELCSWDDGFHISLRIAPDIQSPLNYGNHINLLFIDVLDTIMSRSTSIISTVRSWIGSLEMFWDDQALLEFYMHCEGLTLVEKPNLDYRSLSKKVFERMTHIMGASLSESARDTMVDAVCSPPPRDGLLDDINSLRQSGCSVIALCNMDAETFTTWCRRYGFEFCDSICQSAPDTCLEVLEKFKVNPVNALVVSSKFYRDLEPILSVVPTAQISDGMTEQQQDASAISGIRGSLNVVSWKTLYNSESYELQRTAHGYMEVRSVLVEVSGNSRDRYLASHYILDFENLASEGYPNVGSTESLNQACAFGSVAYPPPKLSVLVVFFERPSLNPSINCGRPTNHVAWDILRVVSHRSSDTYKVELRRARELGLTSQVVQCPDSTSSSHARAP</sequence>
<dbReference type="SUPFAM" id="SSF56784">
    <property type="entry name" value="HAD-like"/>
    <property type="match status" value="1"/>
</dbReference>
<reference evidence="1 2" key="1">
    <citation type="journal article" date="2016" name="Mol. Biol. Evol.">
        <title>Comparative Genomics of Early-Diverging Mushroom-Forming Fungi Provides Insights into the Origins of Lignocellulose Decay Capabilities.</title>
        <authorList>
            <person name="Nagy L.G."/>
            <person name="Riley R."/>
            <person name="Tritt A."/>
            <person name="Adam C."/>
            <person name="Daum C."/>
            <person name="Floudas D."/>
            <person name="Sun H."/>
            <person name="Yadav J.S."/>
            <person name="Pangilinan J."/>
            <person name="Larsson K.H."/>
            <person name="Matsuura K."/>
            <person name="Barry K."/>
            <person name="Labutti K."/>
            <person name="Kuo R."/>
            <person name="Ohm R.A."/>
            <person name="Bhattacharya S.S."/>
            <person name="Shirouzu T."/>
            <person name="Yoshinaga Y."/>
            <person name="Martin F.M."/>
            <person name="Grigoriev I.V."/>
            <person name="Hibbett D.S."/>
        </authorList>
    </citation>
    <scope>NUCLEOTIDE SEQUENCE [LARGE SCALE GENOMIC DNA]</scope>
    <source>
        <strain evidence="1 2">HHB9708</strain>
    </source>
</reference>
<dbReference type="Proteomes" id="UP000076722">
    <property type="component" value="Unassembled WGS sequence"/>
</dbReference>
<dbReference type="EMBL" id="KV419440">
    <property type="protein sequence ID" value="KZS88142.1"/>
    <property type="molecule type" value="Genomic_DNA"/>
</dbReference>
<dbReference type="InterPro" id="IPR036412">
    <property type="entry name" value="HAD-like_sf"/>
</dbReference>
<dbReference type="Gene3D" id="3.40.50.1000">
    <property type="entry name" value="HAD superfamily/HAD-like"/>
    <property type="match status" value="1"/>
</dbReference>
<evidence type="ECO:0000313" key="1">
    <source>
        <dbReference type="EMBL" id="KZS88142.1"/>
    </source>
</evidence>